<dbReference type="Gene3D" id="6.10.250.1050">
    <property type="match status" value="2"/>
</dbReference>
<organism evidence="3">
    <name type="scientific">Mesocestoides corti</name>
    <name type="common">Flatworm</name>
    <dbReference type="NCBI Taxonomy" id="53468"/>
    <lineage>
        <taxon>Eukaryota</taxon>
        <taxon>Metazoa</taxon>
        <taxon>Spiralia</taxon>
        <taxon>Lophotrochozoa</taxon>
        <taxon>Platyhelminthes</taxon>
        <taxon>Cestoda</taxon>
        <taxon>Eucestoda</taxon>
        <taxon>Cyclophyllidea</taxon>
        <taxon>Mesocestoididae</taxon>
        <taxon>Mesocestoides</taxon>
    </lineage>
</organism>
<dbReference type="Pfam" id="PF04979">
    <property type="entry name" value="IPP-2"/>
    <property type="match status" value="1"/>
</dbReference>
<sequence length="167" mass="19075">MSEEDEHPKGILKHNSDERRNKKFQWDEMNLMATYHPADKDYGHMKVDEPPTPYNFEYNAPKESNQGVSPEALASKLAAASGTLPKMLDDGKCDAEAKMTPEEAEQHRKFEEKRKKHYNEYQAVLALREAHASEDDEDDSSDFVDPIAAQNAKINAEMKFFASRNPE</sequence>
<dbReference type="GO" id="GO:0004864">
    <property type="term" value="F:protein phosphatase inhibitor activity"/>
    <property type="evidence" value="ECO:0007669"/>
    <property type="project" value="InterPro"/>
</dbReference>
<feature type="region of interest" description="Disordered" evidence="2">
    <location>
        <begin position="1"/>
        <end position="23"/>
    </location>
</feature>
<dbReference type="InterPro" id="IPR007062">
    <property type="entry name" value="PPI-2"/>
</dbReference>
<evidence type="ECO:0000256" key="1">
    <source>
        <dbReference type="ARBA" id="ARBA00005472"/>
    </source>
</evidence>
<reference evidence="3" key="1">
    <citation type="submission" date="2019-11" db="UniProtKB">
        <authorList>
            <consortium name="WormBaseParasite"/>
        </authorList>
    </citation>
    <scope>IDENTIFICATION</scope>
</reference>
<comment type="similarity">
    <text evidence="1">Belongs to the protein phosphatase inhibitor 2 family.</text>
</comment>
<dbReference type="PANTHER" id="PTHR12398">
    <property type="entry name" value="PROTEIN PHOSPHATASE INHIBITOR"/>
    <property type="match status" value="1"/>
</dbReference>
<dbReference type="WBParaSite" id="MCU_008720-RA">
    <property type="protein sequence ID" value="MCU_008720-RA"/>
    <property type="gene ID" value="MCU_008720"/>
</dbReference>
<protein>
    <submittedName>
        <fullName evidence="3">Protein phosphatase inhibitor 2</fullName>
    </submittedName>
</protein>
<evidence type="ECO:0000313" key="3">
    <source>
        <dbReference type="WBParaSite" id="MCU_008720-RA"/>
    </source>
</evidence>
<accession>A0A5K3FLB1</accession>
<dbReference type="PANTHER" id="PTHR12398:SF20">
    <property type="entry name" value="PROTEIN PHOSPHATASE 1 REGULATORY INHIBITOR SUBUNIT 2"/>
    <property type="match status" value="1"/>
</dbReference>
<dbReference type="AlphaFoldDB" id="A0A5K3FLB1"/>
<proteinExistence type="inferred from homology"/>
<evidence type="ECO:0000256" key="2">
    <source>
        <dbReference type="SAM" id="MobiDB-lite"/>
    </source>
</evidence>
<dbReference type="GO" id="GO:0009966">
    <property type="term" value="P:regulation of signal transduction"/>
    <property type="evidence" value="ECO:0007669"/>
    <property type="project" value="InterPro"/>
</dbReference>
<name>A0A5K3FLB1_MESCO</name>